<evidence type="ECO:0000313" key="9">
    <source>
        <dbReference type="Proteomes" id="UP000055045"/>
    </source>
</evidence>
<dbReference type="Gene3D" id="1.10.10.60">
    <property type="entry name" value="Homeodomain-like"/>
    <property type="match status" value="1"/>
</dbReference>
<dbReference type="SUPFAM" id="SSF46689">
    <property type="entry name" value="Homeodomain-like"/>
    <property type="match status" value="1"/>
</dbReference>
<dbReference type="AlphaFoldDB" id="A0A117NRL0"/>
<evidence type="ECO:0000256" key="3">
    <source>
        <dbReference type="ARBA" id="ARBA00023242"/>
    </source>
</evidence>
<feature type="coiled-coil region" evidence="5">
    <location>
        <begin position="773"/>
        <end position="835"/>
    </location>
</feature>
<name>A0A117NRL0_PENFR</name>
<dbReference type="GO" id="GO:0006355">
    <property type="term" value="P:regulation of DNA-templated transcription"/>
    <property type="evidence" value="ECO:0007669"/>
    <property type="project" value="InterPro"/>
</dbReference>
<feature type="region of interest" description="Disordered" evidence="6">
    <location>
        <begin position="380"/>
        <end position="401"/>
    </location>
</feature>
<comment type="subcellular location">
    <subcellularLocation>
        <location evidence="4">Nucleus</location>
    </subcellularLocation>
</comment>
<dbReference type="Pfam" id="PF26082">
    <property type="entry name" value="zf-C2H2_AcuF"/>
    <property type="match status" value="1"/>
</dbReference>
<feature type="region of interest" description="Disordered" evidence="6">
    <location>
        <begin position="642"/>
        <end position="683"/>
    </location>
</feature>
<evidence type="ECO:0000256" key="4">
    <source>
        <dbReference type="PROSITE-ProRule" id="PRU00108"/>
    </source>
</evidence>
<evidence type="ECO:0000313" key="8">
    <source>
        <dbReference type="EMBL" id="KUM65718.1"/>
    </source>
</evidence>
<organism evidence="8 9">
    <name type="scientific">Penicillium freii</name>
    <dbReference type="NCBI Taxonomy" id="48697"/>
    <lineage>
        <taxon>Eukaryota</taxon>
        <taxon>Fungi</taxon>
        <taxon>Dikarya</taxon>
        <taxon>Ascomycota</taxon>
        <taxon>Pezizomycotina</taxon>
        <taxon>Eurotiomycetes</taxon>
        <taxon>Eurotiomycetidae</taxon>
        <taxon>Eurotiales</taxon>
        <taxon>Aspergillaceae</taxon>
        <taxon>Penicillium</taxon>
    </lineage>
</organism>
<feature type="compositionally biased region" description="Basic and acidic residues" evidence="6">
    <location>
        <begin position="642"/>
        <end position="664"/>
    </location>
</feature>
<proteinExistence type="predicted"/>
<evidence type="ECO:0000256" key="5">
    <source>
        <dbReference type="SAM" id="Coils"/>
    </source>
</evidence>
<dbReference type="STRING" id="48697.A0A117NRL0"/>
<dbReference type="GO" id="GO:0005634">
    <property type="term" value="C:nucleus"/>
    <property type="evidence" value="ECO:0007669"/>
    <property type="project" value="UniProtKB-SubCell"/>
</dbReference>
<keyword evidence="3 4" id="KW-0539">Nucleus</keyword>
<evidence type="ECO:0000256" key="6">
    <source>
        <dbReference type="SAM" id="MobiDB-lite"/>
    </source>
</evidence>
<feature type="DNA-binding region" description="Homeobox" evidence="4">
    <location>
        <begin position="563"/>
        <end position="625"/>
    </location>
</feature>
<evidence type="ECO:0000259" key="7">
    <source>
        <dbReference type="PROSITE" id="PS50071"/>
    </source>
</evidence>
<evidence type="ECO:0000256" key="2">
    <source>
        <dbReference type="ARBA" id="ARBA00023155"/>
    </source>
</evidence>
<dbReference type="EMBL" id="LLXE01000021">
    <property type="protein sequence ID" value="KUM65718.1"/>
    <property type="molecule type" value="Genomic_DNA"/>
</dbReference>
<keyword evidence="2 4" id="KW-0371">Homeobox</keyword>
<dbReference type="CDD" id="cd00086">
    <property type="entry name" value="homeodomain"/>
    <property type="match status" value="1"/>
</dbReference>
<dbReference type="PANTHER" id="PTHR35391">
    <property type="entry name" value="C2H2-TYPE DOMAIN-CONTAINING PROTEIN-RELATED"/>
    <property type="match status" value="1"/>
</dbReference>
<feature type="region of interest" description="Disordered" evidence="6">
    <location>
        <begin position="937"/>
        <end position="964"/>
    </location>
</feature>
<gene>
    <name evidence="8" type="ORF">ACN42_g1393</name>
</gene>
<keyword evidence="9" id="KW-1185">Reference proteome</keyword>
<dbReference type="InterPro" id="IPR058925">
    <property type="entry name" value="zf-C2H2_AcuF"/>
</dbReference>
<dbReference type="Proteomes" id="UP000055045">
    <property type="component" value="Unassembled WGS sequence"/>
</dbReference>
<protein>
    <recommendedName>
        <fullName evidence="7">Homeobox domain-containing protein</fullName>
    </recommendedName>
</protein>
<dbReference type="GO" id="GO:0003677">
    <property type="term" value="F:DNA binding"/>
    <property type="evidence" value="ECO:0007669"/>
    <property type="project" value="UniProtKB-UniRule"/>
</dbReference>
<keyword evidence="5" id="KW-0175">Coiled coil</keyword>
<feature type="domain" description="Homeobox" evidence="7">
    <location>
        <begin position="561"/>
        <end position="624"/>
    </location>
</feature>
<evidence type="ECO:0000256" key="1">
    <source>
        <dbReference type="ARBA" id="ARBA00023125"/>
    </source>
</evidence>
<dbReference type="InterPro" id="IPR001356">
    <property type="entry name" value="HD"/>
</dbReference>
<dbReference type="Pfam" id="PF05920">
    <property type="entry name" value="Homeobox_KN"/>
    <property type="match status" value="1"/>
</dbReference>
<sequence>MVAISELLQGCLHQFLSLINSGTLADHTEEVPLQEWTDELGRLRVWAANIGAHQTRQSSLEYRLRDASHIKSQIVRLLEQFQELLTDLKDVLEESSDDEAQDHQFEDLGDSETENSTTEVQEIHQSLVETIDQLYQMSMIIRKPAQHDRLVGTKKMDSEPFQFWAKQHTSSKYPNADALAIDRISSAMARQRAILKYRERHHAKLSQGIVSESDSKSTILSETVATDVFKEIPGQLSDMASDAGVSETSYGGTLLEGTGADAPKIPLIPKNGTGKRPFECPYCFYIITVRDRRAWARHIFRDLMPYVCIFPGCSTPNKLYGGRRQWHHHVQQTHASASSTDGTYDCSICKQGSLPAVTFQRHVGQHLEELALFLLPRTDEDEDENEEGTDENLSNVSLDDNSVESVEQRIHLNIAGPRASARHRFTIHWEGQANISTSSAGANLSDRESPGDLEFNVEDKMRASSSPYNREYELAMSQKLMERSDPQQDIDPFVAQEYRQPAPTAVAMSADPRGEHVSQPIMHPQSPYVHPAIEYVEKQSSPQMMDHGQGNFGIMGDPIDPKTKRRRGNLPKPVTDILRDWLHEHLDHPYPSEEEKQMFMTRTGLSLSQVNNWFINARRRQLPTLRDQMRSGTDTDIWKKQQDTEGLEHEPENHHDRTDPRDSGESQLIIEESEWSEDKISDSERMRRLERSEQWQLGSEVRQRLNDLEELDEYAAKRNILQDQWREFVRKGRRVENPNQQVLDADKGKARETEERWKKESALKAVAVEQWKLEQEQIKQRQAEEATKEAKEVRDHLRDHLRNIGYSEEKIDAFINKTKKNKKKEEKKDEELGEQLRTSGYNEEEIEHILHDKKKEQREKHKEHEVEEPKLTWIRCHRKHLLPDTLIAYNLPWDWDEDDTNYIIIKEWINEEVQEQLFNHTRRIREGMIIAQTSSSTLEPPTVKKDRMNPVRKKSPSDRVRIFG</sequence>
<keyword evidence="1 4" id="KW-0238">DNA-binding</keyword>
<dbReference type="PROSITE" id="PS50071">
    <property type="entry name" value="HOMEOBOX_2"/>
    <property type="match status" value="1"/>
</dbReference>
<feature type="compositionally biased region" description="Acidic residues" evidence="6">
    <location>
        <begin position="380"/>
        <end position="390"/>
    </location>
</feature>
<dbReference type="PANTHER" id="PTHR35391:SF7">
    <property type="entry name" value="C2H2-TYPE DOMAIN-CONTAINING PROTEIN"/>
    <property type="match status" value="1"/>
</dbReference>
<feature type="region of interest" description="Disordered" evidence="6">
    <location>
        <begin position="95"/>
        <end position="116"/>
    </location>
</feature>
<dbReference type="InterPro" id="IPR008422">
    <property type="entry name" value="KN_HD"/>
</dbReference>
<accession>A0A117NRL0</accession>
<dbReference type="SMART" id="SM00389">
    <property type="entry name" value="HOX"/>
    <property type="match status" value="1"/>
</dbReference>
<dbReference type="InterPro" id="IPR009057">
    <property type="entry name" value="Homeodomain-like_sf"/>
</dbReference>
<comment type="caution">
    <text evidence="8">The sequence shown here is derived from an EMBL/GenBank/DDBJ whole genome shotgun (WGS) entry which is preliminary data.</text>
</comment>
<reference evidence="8 9" key="1">
    <citation type="submission" date="2015-10" db="EMBL/GenBank/DDBJ databases">
        <title>Genome sequencing of Penicillium freii.</title>
        <authorList>
            <person name="Nguyen H.D."/>
            <person name="Visagie C.M."/>
            <person name="Seifert K.A."/>
        </authorList>
    </citation>
    <scope>NUCLEOTIDE SEQUENCE [LARGE SCALE GENOMIC DNA]</scope>
    <source>
        <strain evidence="8 9">DAOM 242723</strain>
    </source>
</reference>
<feature type="compositionally biased region" description="Basic and acidic residues" evidence="6">
    <location>
        <begin position="942"/>
        <end position="964"/>
    </location>
</feature>